<feature type="region of interest" description="Disordered" evidence="4">
    <location>
        <begin position="180"/>
        <end position="201"/>
    </location>
</feature>
<dbReference type="Pfam" id="PF00015">
    <property type="entry name" value="MCPsignal"/>
    <property type="match status" value="1"/>
</dbReference>
<dbReference type="PANTHER" id="PTHR32089:SF112">
    <property type="entry name" value="LYSOZYME-LIKE PROTEIN-RELATED"/>
    <property type="match status" value="1"/>
</dbReference>
<dbReference type="SUPFAM" id="SSF58104">
    <property type="entry name" value="Methyl-accepting chemotaxis protein (MCP) signaling domain"/>
    <property type="match status" value="1"/>
</dbReference>
<dbReference type="Gene3D" id="1.10.287.950">
    <property type="entry name" value="Methyl-accepting chemotaxis protein"/>
    <property type="match status" value="1"/>
</dbReference>
<feature type="compositionally biased region" description="Polar residues" evidence="4">
    <location>
        <begin position="15"/>
        <end position="24"/>
    </location>
</feature>
<dbReference type="PROSITE" id="PS50111">
    <property type="entry name" value="CHEMOTAXIS_TRANSDUC_2"/>
    <property type="match status" value="1"/>
</dbReference>
<dbReference type="PRINTS" id="PR00260">
    <property type="entry name" value="CHEMTRNSDUCR"/>
</dbReference>
<comment type="caution">
    <text evidence="6">The sequence shown here is derived from an EMBL/GenBank/DDBJ whole genome shotgun (WGS) entry which is preliminary data.</text>
</comment>
<feature type="compositionally biased region" description="Low complexity" evidence="4">
    <location>
        <begin position="180"/>
        <end position="193"/>
    </location>
</feature>
<reference evidence="6" key="1">
    <citation type="submission" date="2020-11" db="EMBL/GenBank/DDBJ databases">
        <authorList>
            <person name="Kim M.K."/>
        </authorList>
    </citation>
    <scope>NUCLEOTIDE SEQUENCE</scope>
    <source>
        <strain evidence="6">BT350</strain>
    </source>
</reference>
<dbReference type="InterPro" id="IPR004090">
    <property type="entry name" value="Chemotax_Me-accpt_rcpt"/>
</dbReference>
<gene>
    <name evidence="6" type="ORF">I2H38_18475</name>
</gene>
<evidence type="ECO:0000256" key="2">
    <source>
        <dbReference type="ARBA" id="ARBA00029447"/>
    </source>
</evidence>
<evidence type="ECO:0000313" key="6">
    <source>
        <dbReference type="EMBL" id="MBF9235358.1"/>
    </source>
</evidence>
<dbReference type="GO" id="GO:0016020">
    <property type="term" value="C:membrane"/>
    <property type="evidence" value="ECO:0007669"/>
    <property type="project" value="InterPro"/>
</dbReference>
<evidence type="ECO:0000259" key="5">
    <source>
        <dbReference type="PROSITE" id="PS50111"/>
    </source>
</evidence>
<keyword evidence="7" id="KW-1185">Reference proteome</keyword>
<dbReference type="EMBL" id="JADQDO010000012">
    <property type="protein sequence ID" value="MBF9235358.1"/>
    <property type="molecule type" value="Genomic_DNA"/>
</dbReference>
<dbReference type="RefSeq" id="WP_196273347.1">
    <property type="nucleotide sequence ID" value="NZ_JADQDO010000012.1"/>
</dbReference>
<evidence type="ECO:0000313" key="7">
    <source>
        <dbReference type="Proteomes" id="UP000599312"/>
    </source>
</evidence>
<feature type="domain" description="Methyl-accepting transducer" evidence="5">
    <location>
        <begin position="159"/>
        <end position="395"/>
    </location>
</feature>
<dbReference type="PANTHER" id="PTHR32089">
    <property type="entry name" value="METHYL-ACCEPTING CHEMOTAXIS PROTEIN MCPB"/>
    <property type="match status" value="1"/>
</dbReference>
<dbReference type="AlphaFoldDB" id="A0A931FS90"/>
<organism evidence="6 7">
    <name type="scientific">Microvirga alba</name>
    <dbReference type="NCBI Taxonomy" id="2791025"/>
    <lineage>
        <taxon>Bacteria</taxon>
        <taxon>Pseudomonadati</taxon>
        <taxon>Pseudomonadota</taxon>
        <taxon>Alphaproteobacteria</taxon>
        <taxon>Hyphomicrobiales</taxon>
        <taxon>Methylobacteriaceae</taxon>
        <taxon>Microvirga</taxon>
    </lineage>
</organism>
<evidence type="ECO:0000256" key="4">
    <source>
        <dbReference type="SAM" id="MobiDB-lite"/>
    </source>
</evidence>
<dbReference type="Gene3D" id="3.30.450.20">
    <property type="entry name" value="PAS domain"/>
    <property type="match status" value="1"/>
</dbReference>
<dbReference type="GO" id="GO:0007165">
    <property type="term" value="P:signal transduction"/>
    <property type="evidence" value="ECO:0007669"/>
    <property type="project" value="UniProtKB-KW"/>
</dbReference>
<evidence type="ECO:0000256" key="1">
    <source>
        <dbReference type="ARBA" id="ARBA00023224"/>
    </source>
</evidence>
<dbReference type="InterPro" id="IPR004089">
    <property type="entry name" value="MCPsignal_dom"/>
</dbReference>
<sequence length="422" mass="44549">MRSLLQRRSRADGSGQASGTSTEKASPLEPDLRLVLESLPINVLTLDPQTATITFANARSIETLKKIAALLPPDVNPDCIVGVCFDVFHKNPSHQRAIVADPSRLPWRAKIKLGPETMDLHVSAVRDRTGRYIAAVLTWSVITDLTRSIDSFHETMLSTTQEVRRANELMRGAATNVIDSTADTSSSAANSSSGAQEVSHHVQTVASAAKELNASITEISRQIEQSSQTTRAAVRETQESSEKVQTLAESSQKIGHIVSLIRTIAGQTNLLALNATIEAARAGEAGKGFAVVASEVKALAGQTAKATEDITAQIEAIQGSTSETVAAIRRIADIIHRVDTASTAISAAVEEQTAMAAEIARSAEEAAVGTGSVSQSTAEVLTTAEHSTAAAAGMLGAAETVDSQTEKVTAAVHNFLEEVRRI</sequence>
<dbReference type="SMART" id="SM00283">
    <property type="entry name" value="MA"/>
    <property type="match status" value="1"/>
</dbReference>
<protein>
    <submittedName>
        <fullName evidence="6">Methyl-accepting chemotaxis protein</fullName>
    </submittedName>
</protein>
<feature type="region of interest" description="Disordered" evidence="4">
    <location>
        <begin position="1"/>
        <end position="27"/>
    </location>
</feature>
<feature type="compositionally biased region" description="Basic and acidic residues" evidence="4">
    <location>
        <begin position="233"/>
        <end position="242"/>
    </location>
</feature>
<evidence type="ECO:0000256" key="3">
    <source>
        <dbReference type="PROSITE-ProRule" id="PRU00284"/>
    </source>
</evidence>
<dbReference type="GO" id="GO:0004888">
    <property type="term" value="F:transmembrane signaling receptor activity"/>
    <property type="evidence" value="ECO:0007669"/>
    <property type="project" value="InterPro"/>
</dbReference>
<comment type="similarity">
    <text evidence="2">Belongs to the methyl-accepting chemotaxis (MCP) protein family.</text>
</comment>
<dbReference type="GO" id="GO:0006935">
    <property type="term" value="P:chemotaxis"/>
    <property type="evidence" value="ECO:0007669"/>
    <property type="project" value="InterPro"/>
</dbReference>
<accession>A0A931FS90</accession>
<keyword evidence="1 3" id="KW-0807">Transducer</keyword>
<proteinExistence type="inferred from homology"/>
<feature type="region of interest" description="Disordered" evidence="4">
    <location>
        <begin position="223"/>
        <end position="248"/>
    </location>
</feature>
<name>A0A931FS90_9HYPH</name>
<dbReference type="Proteomes" id="UP000599312">
    <property type="component" value="Unassembled WGS sequence"/>
</dbReference>